<dbReference type="STRING" id="35623.Aocu_00290"/>
<keyword evidence="5" id="KW-0460">Magnesium</keyword>
<dbReference type="GO" id="GO:0035999">
    <property type="term" value="P:tetrahydrofolate interconversion"/>
    <property type="evidence" value="ECO:0007669"/>
    <property type="project" value="TreeGrafter"/>
</dbReference>
<keyword evidence="2 4" id="KW-0547">Nucleotide-binding</keyword>
<dbReference type="PANTHER" id="PTHR23407:SF1">
    <property type="entry name" value="5-FORMYLTETRAHYDROFOLATE CYCLO-LIGASE"/>
    <property type="match status" value="1"/>
</dbReference>
<dbReference type="EMBL" id="LK028559">
    <property type="protein sequence ID" value="CDR30102.1"/>
    <property type="molecule type" value="Genomic_DNA"/>
</dbReference>
<dbReference type="KEGG" id="aoc:Aocu_00290"/>
<dbReference type="HOGENOM" id="CLU_066245_2_2_14"/>
<keyword evidence="5" id="KW-0479">Metal-binding</keyword>
<evidence type="ECO:0000256" key="3">
    <source>
        <dbReference type="ARBA" id="ARBA00022840"/>
    </source>
</evidence>
<comment type="cofactor">
    <cofactor evidence="5">
        <name>Mg(2+)</name>
        <dbReference type="ChEBI" id="CHEBI:18420"/>
    </cofactor>
</comment>
<dbReference type="NCBIfam" id="TIGR02727">
    <property type="entry name" value="MTHFS_bact"/>
    <property type="match status" value="1"/>
</dbReference>
<dbReference type="PIRSF" id="PIRSF006806">
    <property type="entry name" value="FTHF_cligase"/>
    <property type="match status" value="1"/>
</dbReference>
<dbReference type="Proteomes" id="UP000032434">
    <property type="component" value="Chromosome 1"/>
</dbReference>
<proteinExistence type="inferred from homology"/>
<reference evidence="7" key="1">
    <citation type="submission" date="2014-05" db="EMBL/GenBank/DDBJ databases">
        <authorList>
            <person name="Kube M."/>
        </authorList>
    </citation>
    <scope>NUCLEOTIDE SEQUENCE [LARGE SCALE GENOMIC DNA]</scope>
</reference>
<dbReference type="PATRIC" id="fig|35623.3.peg.29"/>
<sequence length="173" mass="20141">MNKSELRKLIVEKRTGISSKQKLESKQRIIEQIKEDEHFLKADFVGLYYPAHQEMDITELIMLYPNKVFAYPKIVNDKIMYLQIDKNTELKSSSFGVKEPIYGFDITSKLEVILVPALGMTQNNYRLGYGKGYFDKFFKVYPNAYKIGIIYEGEEVTFEPTSFDVPLDSYFKG</sequence>
<evidence type="ECO:0000313" key="7">
    <source>
        <dbReference type="Proteomes" id="UP000032434"/>
    </source>
</evidence>
<comment type="similarity">
    <text evidence="1 5">Belongs to the 5-formyltetrahydrofolate cyclo-ligase family.</text>
</comment>
<evidence type="ECO:0000256" key="2">
    <source>
        <dbReference type="ARBA" id="ARBA00022741"/>
    </source>
</evidence>
<dbReference type="GO" id="GO:0009396">
    <property type="term" value="P:folic acid-containing compound biosynthetic process"/>
    <property type="evidence" value="ECO:0007669"/>
    <property type="project" value="TreeGrafter"/>
</dbReference>
<dbReference type="EC" id="6.3.3.2" evidence="5"/>
<dbReference type="Pfam" id="PF01812">
    <property type="entry name" value="5-FTHF_cyc-lig"/>
    <property type="match status" value="1"/>
</dbReference>
<dbReference type="PANTHER" id="PTHR23407">
    <property type="entry name" value="ATPASE INHIBITOR/5-FORMYLTETRAHYDROFOLATE CYCLO-LIGASE"/>
    <property type="match status" value="1"/>
</dbReference>
<feature type="binding site" evidence="4">
    <location>
        <begin position="3"/>
        <end position="7"/>
    </location>
    <ligand>
        <name>ATP</name>
        <dbReference type="ChEBI" id="CHEBI:30616"/>
    </ligand>
</feature>
<evidence type="ECO:0000256" key="5">
    <source>
        <dbReference type="RuleBase" id="RU361279"/>
    </source>
</evidence>
<comment type="catalytic activity">
    <reaction evidence="5">
        <text>(6S)-5-formyl-5,6,7,8-tetrahydrofolate + ATP = (6R)-5,10-methenyltetrahydrofolate + ADP + phosphate</text>
        <dbReference type="Rhea" id="RHEA:10488"/>
        <dbReference type="ChEBI" id="CHEBI:30616"/>
        <dbReference type="ChEBI" id="CHEBI:43474"/>
        <dbReference type="ChEBI" id="CHEBI:57455"/>
        <dbReference type="ChEBI" id="CHEBI:57457"/>
        <dbReference type="ChEBI" id="CHEBI:456216"/>
        <dbReference type="EC" id="6.3.3.2"/>
    </reaction>
</comment>
<keyword evidence="6" id="KW-0436">Ligase</keyword>
<dbReference type="InParanoid" id="A0A061AGL3"/>
<organism evidence="6 7">
    <name type="scientific">Acholeplasma oculi</name>
    <dbReference type="NCBI Taxonomy" id="35623"/>
    <lineage>
        <taxon>Bacteria</taxon>
        <taxon>Bacillati</taxon>
        <taxon>Mycoplasmatota</taxon>
        <taxon>Mollicutes</taxon>
        <taxon>Acholeplasmatales</taxon>
        <taxon>Acholeplasmataceae</taxon>
        <taxon>Acholeplasma</taxon>
    </lineage>
</organism>
<dbReference type="OrthoDB" id="9801938at2"/>
<evidence type="ECO:0000256" key="1">
    <source>
        <dbReference type="ARBA" id="ARBA00010638"/>
    </source>
</evidence>
<name>A0A061AGL3_9MOLU</name>
<dbReference type="SUPFAM" id="SSF100950">
    <property type="entry name" value="NagB/RpiA/CoA transferase-like"/>
    <property type="match status" value="1"/>
</dbReference>
<evidence type="ECO:0000256" key="4">
    <source>
        <dbReference type="PIRSR" id="PIRSR006806-1"/>
    </source>
</evidence>
<dbReference type="RefSeq" id="WP_045748707.1">
    <property type="nucleotide sequence ID" value="NZ_FUZK01000002.1"/>
</dbReference>
<evidence type="ECO:0000313" key="6">
    <source>
        <dbReference type="EMBL" id="CDR30102.1"/>
    </source>
</evidence>
<gene>
    <name evidence="6" type="primary">fau</name>
    <name evidence="6" type="ORF">Aocu_00290</name>
</gene>
<dbReference type="InterPro" id="IPR024185">
    <property type="entry name" value="FTHF_cligase-like_sf"/>
</dbReference>
<dbReference type="FunCoup" id="A0A061AGL3">
    <property type="interactions" value="172"/>
</dbReference>
<dbReference type="GO" id="GO:0046872">
    <property type="term" value="F:metal ion binding"/>
    <property type="evidence" value="ECO:0007669"/>
    <property type="project" value="UniProtKB-KW"/>
</dbReference>
<keyword evidence="3 4" id="KW-0067">ATP-binding</keyword>
<dbReference type="InterPro" id="IPR037171">
    <property type="entry name" value="NagB/RpiA_transferase-like"/>
</dbReference>
<protein>
    <recommendedName>
        <fullName evidence="5">5-formyltetrahydrofolate cyclo-ligase</fullName>
        <ecNumber evidence="5">6.3.3.2</ecNumber>
    </recommendedName>
</protein>
<dbReference type="InterPro" id="IPR002698">
    <property type="entry name" value="FTHF_cligase"/>
</dbReference>
<dbReference type="GO" id="GO:0005524">
    <property type="term" value="F:ATP binding"/>
    <property type="evidence" value="ECO:0007669"/>
    <property type="project" value="UniProtKB-KW"/>
</dbReference>
<dbReference type="AlphaFoldDB" id="A0A061AGL3"/>
<keyword evidence="7" id="KW-1185">Reference proteome</keyword>
<feature type="binding site" evidence="4">
    <location>
        <position position="54"/>
    </location>
    <ligand>
        <name>substrate</name>
    </ligand>
</feature>
<dbReference type="Gene3D" id="3.40.50.10420">
    <property type="entry name" value="NagB/RpiA/CoA transferase-like"/>
    <property type="match status" value="1"/>
</dbReference>
<dbReference type="GO" id="GO:0030272">
    <property type="term" value="F:5-formyltetrahydrofolate cyclo-ligase activity"/>
    <property type="evidence" value="ECO:0007669"/>
    <property type="project" value="UniProtKB-EC"/>
</dbReference>
<accession>A0A061AGL3</accession>